<comment type="caution">
    <text evidence="14">The sequence shown here is derived from an EMBL/GenBank/DDBJ whole genome shotgun (WGS) entry which is preliminary data.</text>
</comment>
<comment type="function">
    <text evidence="10">Involved in SarA attenuation. Affects resistance to oxacillin and teicoplanin, as well as the synthesis of virulence factors.</text>
</comment>
<dbReference type="InterPro" id="IPR050922">
    <property type="entry name" value="LytR/CpsA/Psr_CW_biosynth"/>
</dbReference>
<evidence type="ECO:0000256" key="4">
    <source>
        <dbReference type="ARBA" id="ARBA00022692"/>
    </source>
</evidence>
<gene>
    <name evidence="14" type="ORF">AFK71_14730</name>
</gene>
<name>A0A0L0QN68_VIRPA</name>
<dbReference type="GO" id="GO:0005886">
    <property type="term" value="C:plasma membrane"/>
    <property type="evidence" value="ECO:0007669"/>
    <property type="project" value="UniProtKB-SubCell"/>
</dbReference>
<dbReference type="EMBL" id="LGTO01000007">
    <property type="protein sequence ID" value="KNE19698.1"/>
    <property type="molecule type" value="Genomic_DNA"/>
</dbReference>
<evidence type="ECO:0000256" key="9">
    <source>
        <dbReference type="ARBA" id="ARBA00023163"/>
    </source>
</evidence>
<evidence type="ECO:0000313" key="15">
    <source>
        <dbReference type="Proteomes" id="UP000036780"/>
    </source>
</evidence>
<evidence type="ECO:0000256" key="7">
    <source>
        <dbReference type="ARBA" id="ARBA00023015"/>
    </source>
</evidence>
<dbReference type="PANTHER" id="PTHR33392">
    <property type="entry name" value="POLYISOPRENYL-TEICHOIC ACID--PEPTIDOGLYCAN TEICHOIC ACID TRANSFERASE TAGU"/>
    <property type="match status" value="1"/>
</dbReference>
<accession>A0A0L0QN68</accession>
<evidence type="ECO:0000256" key="5">
    <source>
        <dbReference type="ARBA" id="ARBA00022968"/>
    </source>
</evidence>
<comment type="similarity">
    <text evidence="2">Belongs to the LytR/CpsA/Psr (LCP) family.</text>
</comment>
<keyword evidence="9" id="KW-0804">Transcription</keyword>
<dbReference type="InterPro" id="IPR004474">
    <property type="entry name" value="LytR_CpsA_psr"/>
</dbReference>
<evidence type="ECO:0000256" key="12">
    <source>
        <dbReference type="SAM" id="Phobius"/>
    </source>
</evidence>
<keyword evidence="3" id="KW-1003">Cell membrane</keyword>
<dbReference type="GO" id="GO:0071555">
    <property type="term" value="P:cell wall organization"/>
    <property type="evidence" value="ECO:0007669"/>
    <property type="project" value="UniProtKB-KW"/>
</dbReference>
<dbReference type="PANTHER" id="PTHR33392:SF8">
    <property type="entry name" value="REGULATORY PROTEIN MSRR"/>
    <property type="match status" value="1"/>
</dbReference>
<dbReference type="Pfam" id="PF03816">
    <property type="entry name" value="LytR_cpsA_psr"/>
    <property type="match status" value="1"/>
</dbReference>
<keyword evidence="6 12" id="KW-1133">Transmembrane helix</keyword>
<dbReference type="PATRIC" id="fig|1473.5.peg.1590"/>
<keyword evidence="7" id="KW-0805">Transcription regulation</keyword>
<evidence type="ECO:0000256" key="10">
    <source>
        <dbReference type="ARBA" id="ARBA00037178"/>
    </source>
</evidence>
<feature type="transmembrane region" description="Helical" evidence="12">
    <location>
        <begin position="20"/>
        <end position="39"/>
    </location>
</feature>
<evidence type="ECO:0000256" key="2">
    <source>
        <dbReference type="ARBA" id="ARBA00006068"/>
    </source>
</evidence>
<keyword evidence="4 12" id="KW-0812">Transmembrane</keyword>
<comment type="subcellular location">
    <subcellularLocation>
        <location evidence="1">Cell membrane</location>
        <topology evidence="1">Single-pass type II membrane protein</topology>
    </subcellularLocation>
</comment>
<evidence type="ECO:0000256" key="8">
    <source>
        <dbReference type="ARBA" id="ARBA00023136"/>
    </source>
</evidence>
<keyword evidence="8 12" id="KW-0472">Membrane</keyword>
<evidence type="ECO:0000259" key="13">
    <source>
        <dbReference type="Pfam" id="PF03816"/>
    </source>
</evidence>
<evidence type="ECO:0000256" key="3">
    <source>
        <dbReference type="ARBA" id="ARBA00022475"/>
    </source>
</evidence>
<organism evidence="14 15">
    <name type="scientific">Virgibacillus pantothenticus</name>
    <dbReference type="NCBI Taxonomy" id="1473"/>
    <lineage>
        <taxon>Bacteria</taxon>
        <taxon>Bacillati</taxon>
        <taxon>Bacillota</taxon>
        <taxon>Bacilli</taxon>
        <taxon>Bacillales</taxon>
        <taxon>Bacillaceae</taxon>
        <taxon>Virgibacillus</taxon>
    </lineage>
</organism>
<feature type="domain" description="Cell envelope-related transcriptional attenuator" evidence="13">
    <location>
        <begin position="88"/>
        <end position="231"/>
    </location>
</feature>
<dbReference type="AlphaFoldDB" id="A0A0L0QN68"/>
<keyword evidence="15" id="KW-1185">Reference proteome</keyword>
<evidence type="ECO:0000256" key="11">
    <source>
        <dbReference type="ARBA" id="ARBA00040752"/>
    </source>
</evidence>
<reference evidence="15" key="1">
    <citation type="submission" date="2015-07" db="EMBL/GenBank/DDBJ databases">
        <title>Fjat-10053 dsm26.</title>
        <authorList>
            <person name="Liu B."/>
            <person name="Wang J."/>
            <person name="Zhu Y."/>
            <person name="Liu G."/>
            <person name="Chen Q."/>
            <person name="Chen Z."/>
            <person name="Lan J."/>
            <person name="Che J."/>
            <person name="Ge C."/>
            <person name="Shi H."/>
            <person name="Pan Z."/>
            <person name="Liu X."/>
        </authorList>
    </citation>
    <scope>NUCLEOTIDE SEQUENCE [LARGE SCALE GENOMIC DNA]</scope>
    <source>
        <strain evidence="15">DSM 26</strain>
    </source>
</reference>
<protein>
    <recommendedName>
        <fullName evidence="11">Regulatory protein MsrR</fullName>
    </recommendedName>
</protein>
<evidence type="ECO:0000313" key="14">
    <source>
        <dbReference type="EMBL" id="KNE19698.1"/>
    </source>
</evidence>
<dbReference type="Gene3D" id="3.40.630.190">
    <property type="entry name" value="LCP protein"/>
    <property type="match status" value="1"/>
</dbReference>
<keyword evidence="5" id="KW-0735">Signal-anchor</keyword>
<proteinExistence type="inferred from homology"/>
<dbReference type="Proteomes" id="UP000036780">
    <property type="component" value="Unassembled WGS sequence"/>
</dbReference>
<dbReference type="GeneID" id="66871253"/>
<evidence type="ECO:0000256" key="1">
    <source>
        <dbReference type="ARBA" id="ARBA00004401"/>
    </source>
</evidence>
<sequence>MDKKRVTIKKRKLRKKNIFFLIIAGMLVLFVSVIGYAYWQYESALSASEADVGSNQKLDIEFNGVKDKFGNINVLLLGVDSRGEKHPRSDSIMIAQYDQETKTPKIVSIMRDSYVNIPGYGMNKINAAEALGGPELMRKTIKENFDVDIQYYAQIDFKGFTKMIDKAFPDGIEVDVEKDMSKNIGVSLSQGKQTLHGKELLGYVRFRHDAEGDFGRVNRQQEVIKVLAENIISFTGITHFPQMVGTIQPYIDTNVEERLVLSVATSFIKEDSKIETLRIPVNDGYRNTRVLIGGDNAAVLELDLEKNREALKSFLKR</sequence>
<evidence type="ECO:0000256" key="6">
    <source>
        <dbReference type="ARBA" id="ARBA00022989"/>
    </source>
</evidence>
<dbReference type="RefSeq" id="WP_050352247.1">
    <property type="nucleotide sequence ID" value="NZ_BOSN01000002.1"/>
</dbReference>
<dbReference type="NCBIfam" id="TIGR00350">
    <property type="entry name" value="lytR_cpsA_psr"/>
    <property type="match status" value="1"/>
</dbReference>